<protein>
    <submittedName>
        <fullName evidence="7">Uncharacterized protein</fullName>
    </submittedName>
</protein>
<dbReference type="OMA" id="XEGPRNA"/>
<dbReference type="PROSITE" id="PS50082">
    <property type="entry name" value="WD_REPEATS_2"/>
    <property type="match status" value="1"/>
</dbReference>
<proteinExistence type="predicted"/>
<dbReference type="EMBL" id="AFYH01149098">
    <property type="status" value="NOT_ANNOTATED_CDS"/>
    <property type="molecule type" value="Genomic_DNA"/>
</dbReference>
<dbReference type="InterPro" id="IPR011993">
    <property type="entry name" value="PH-like_dom_sf"/>
</dbReference>
<dbReference type="EMBL" id="AFYH01149094">
    <property type="status" value="NOT_ANNOTATED_CDS"/>
    <property type="molecule type" value="Genomic_DNA"/>
</dbReference>
<dbReference type="Pfam" id="PF14844">
    <property type="entry name" value="PH_BEACH"/>
    <property type="match status" value="1"/>
</dbReference>
<evidence type="ECO:0000256" key="1">
    <source>
        <dbReference type="ARBA" id="ARBA00022574"/>
    </source>
</evidence>
<feature type="domain" description="BEACH-type PH" evidence="6">
    <location>
        <begin position="1087"/>
        <end position="1216"/>
    </location>
</feature>
<name>H3AB29_LATCH</name>
<dbReference type="Pfam" id="PF00400">
    <property type="entry name" value="WD40"/>
    <property type="match status" value="1"/>
</dbReference>
<dbReference type="SMART" id="SM01026">
    <property type="entry name" value="Beach"/>
    <property type="match status" value="1"/>
</dbReference>
<dbReference type="SUPFAM" id="SSF50978">
    <property type="entry name" value="WD40 repeat-like"/>
    <property type="match status" value="1"/>
</dbReference>
<dbReference type="InterPro" id="IPR051944">
    <property type="entry name" value="BEACH_domain_protein"/>
</dbReference>
<dbReference type="InterPro" id="IPR023362">
    <property type="entry name" value="PH-BEACH_dom"/>
</dbReference>
<dbReference type="PANTHER" id="PTHR46108:SF3">
    <property type="entry name" value="WD REPEAT- AND FYVE DOMAIN-CONTAINING PROTEIN 4"/>
    <property type="match status" value="1"/>
</dbReference>
<dbReference type="FunCoup" id="H3AB29">
    <property type="interactions" value="128"/>
</dbReference>
<dbReference type="Proteomes" id="UP000008672">
    <property type="component" value="Unassembled WGS sequence"/>
</dbReference>
<reference evidence="7" key="3">
    <citation type="submission" date="2025-09" db="UniProtKB">
        <authorList>
            <consortium name="Ensembl"/>
        </authorList>
    </citation>
    <scope>IDENTIFICATION</scope>
</reference>
<dbReference type="SUPFAM" id="SSF81837">
    <property type="entry name" value="BEACH domain"/>
    <property type="match status" value="1"/>
</dbReference>
<organism evidence="7 8">
    <name type="scientific">Latimeria chalumnae</name>
    <name type="common">Coelacanth</name>
    <dbReference type="NCBI Taxonomy" id="7897"/>
    <lineage>
        <taxon>Eukaryota</taxon>
        <taxon>Metazoa</taxon>
        <taxon>Chordata</taxon>
        <taxon>Craniata</taxon>
        <taxon>Vertebrata</taxon>
        <taxon>Euteleostomi</taxon>
        <taxon>Coelacanthiformes</taxon>
        <taxon>Coelacanthidae</taxon>
        <taxon>Latimeria</taxon>
    </lineage>
</organism>
<keyword evidence="8" id="KW-1185">Reference proteome</keyword>
<evidence type="ECO:0000259" key="5">
    <source>
        <dbReference type="PROSITE" id="PS50197"/>
    </source>
</evidence>
<dbReference type="PANTHER" id="PTHR46108">
    <property type="entry name" value="BLUE CHEESE"/>
    <property type="match status" value="1"/>
</dbReference>
<dbReference type="EMBL" id="AFYH01149093">
    <property type="status" value="NOT_ANNOTATED_CDS"/>
    <property type="molecule type" value="Genomic_DNA"/>
</dbReference>
<reference evidence="8" key="1">
    <citation type="submission" date="2011-08" db="EMBL/GenBank/DDBJ databases">
        <title>The draft genome of Latimeria chalumnae.</title>
        <authorList>
            <person name="Di Palma F."/>
            <person name="Alfoldi J."/>
            <person name="Johnson J."/>
            <person name="Berlin A."/>
            <person name="Gnerre S."/>
            <person name="Jaffe D."/>
            <person name="MacCallum I."/>
            <person name="Young S."/>
            <person name="Walker B.J."/>
            <person name="Lander E."/>
            <person name="Lindblad-Toh K."/>
        </authorList>
    </citation>
    <scope>NUCLEOTIDE SEQUENCE [LARGE SCALE GENOMIC DNA]</scope>
    <source>
        <strain evidence="8">Wild caught</strain>
    </source>
</reference>
<feature type="region of interest" description="Disordered" evidence="4">
    <location>
        <begin position="1017"/>
        <end position="1039"/>
    </location>
</feature>
<dbReference type="CDD" id="cd06071">
    <property type="entry name" value="Beach"/>
    <property type="match status" value="1"/>
</dbReference>
<dbReference type="STRING" id="7897.ENSLACP00000006850"/>
<dbReference type="SUPFAM" id="SSF50729">
    <property type="entry name" value="PH domain-like"/>
    <property type="match status" value="1"/>
</dbReference>
<dbReference type="Pfam" id="PF02138">
    <property type="entry name" value="Beach"/>
    <property type="match status" value="1"/>
</dbReference>
<dbReference type="EMBL" id="AFYH01149091">
    <property type="status" value="NOT_ANNOTATED_CDS"/>
    <property type="molecule type" value="Genomic_DNA"/>
</dbReference>
<evidence type="ECO:0000256" key="3">
    <source>
        <dbReference type="PROSITE-ProRule" id="PRU00221"/>
    </source>
</evidence>
<feature type="domain" description="BEACH" evidence="5">
    <location>
        <begin position="1229"/>
        <end position="1525"/>
    </location>
</feature>
<feature type="region of interest" description="Disordered" evidence="4">
    <location>
        <begin position="887"/>
        <end position="910"/>
    </location>
</feature>
<evidence type="ECO:0000256" key="4">
    <source>
        <dbReference type="SAM" id="MobiDB-lite"/>
    </source>
</evidence>
<sequence length="1804" mass="201216">LNAVISSVRTITDIKHCYNEVDSRLIAKEMGISSRDDSTPVLLARNTAGHLPGPTRTIGAALLSHFGVRMFHCNSAAQSLNFIGGPAVILGLVAMAADDHAMYAAMKVLLSVLNSNTLCEKQMKYNNGYKLLAFLLKKKSRLLSSRIFQLILSIAGTVELGCDSTLIHNQCAFRDILCDFEVWLNAPEGLDLVLFSHFLELLKSSSDQQRNTEVIHGLEMVPKLVFLLNDPSMTRSKVNAICTILTNLLNGFFRTQDILRIGLFLVYTLPPRLVKENWISLDRVSDTTIEALGQTSGRTVWLRNQLLKMLLDLMYSDKFQLCSKSQEDMFLALGSDWFLLFLQGHLHQSTVVLATRLLLNFLCNPPLFAKFRDGMTAGTWKENSAAQVEILMDNLKGRPQLPEHSSCMVPGFRLLQEFLTQHADMPQVHVYLAALFLQKPLNGIVEESKELLVLDSMLQGLLETPNSDLGPNGLCTEAALVLLEMLRSILNKPLTGPEGSWEVTYPGSVMQFFCLVYHSYPNDPLWSCPEFLQALAGTVFTQTPLSWVPTDFEDGQRRAEAPCANGDLSTQQTSPHPARKQVWDLIRILLMGSLLNTAAHKQLHPFDLLLEASPKNATHEEKRTFQTEVMLSVMDIFRVLSQDAENIAAVGGEDSHEGKAAILDGNVSYFSQKLVDKMYLGMLTLEPKDLLVFITEQVVVVTEKTTSQREGVLNSLFSSLNRTILFSLSRPRNAASDLQSLRNSLKVLKENWDVIFATYNSNISFITCILYCLLQIKLGSYPDGFGVEAISRKVTWHQLLPHNHTETPRMSVSAPALDVEQEVMSAVEAVWEQLIAQRRQALEDTYKLDLSVKQGNKQGGISVSEVTPLWEEAATKAWQQHIASEKRKLAHKGAASQQQPSKSSALSGSLSSAVRSMQKKLTKEVESKTEDVLACMKILQRSGHEVFASLFKEHLQMQQCSYSKAARKWAMIEKQLLFEGGLWGPEDGHLQEKWTLHMAEGPARMRKKIRLIPVCPANAQPDSEENDNETAPPHSASGKKFLEGHAASEDVTDCSQLTFFPALVESIQSEEFFELCVERKVILQDLAEGEKITLKSSIVIVEGHILSEGVLLFGKDHFYICENFVLSNSGDVYCNNHLPSSIEDPFLHTMCYKEKGGGSQACSKYLYSKIKELHPRNFLLQDSAVEVFFTDGFSRFLFFHNKGRPKAFKRFFSAVPSLKGRGTSEASINIRKGTGGEKTVLQRWQKGEVNNFEYLIYLNTLAGRTYNDLMQYPIFPWVLADYSSEALDLTNPATFRDLSKPMGAQTEGRKAKFIQRYHEVESSAPGNLSAQCHYCTHYSSAIIVSSYLVRLEPFTKTFCSLQGGGGQDVADRMFHSVKKVWESASRDNMSDVRELIPEFFYLPEFLINYNNFEFGCMQDGTTMGDVVLPPWAKGDPYEFIRLHREALESDYVSANLHHWIDLIFGYKQRGAAAVEVVNIFHPYFYTDQQELCGMKDPLIRSTVLGFVSNFGQIPKQAYVGKHRARVGEEPAGRAGAKKRGFTASQKLTFSILQHTKTNSALLKGIQFFPFPELPRGAVGHIVCTEKGILAVEKNTVLLPPLWNKTFSWGFDDLTCCLGNYGSDKNVTVFEDTADWGQCLCAAGPTPTTLVTAGSSSVVCVWELSARKEKPKHVKLKRALYGHTDAVTCLALSVPHDVMVSGSRDRTCIIWHLSQLTYRIQLCGHKAELSAAAISDLTGEIISCAGTYIHLWNINGQPIAQINTASGLDGGILSCCFAERNEWDSRQLVITGCADGIVRVGPEEC</sequence>
<dbReference type="InterPro" id="IPR036322">
    <property type="entry name" value="WD40_repeat_dom_sf"/>
</dbReference>
<dbReference type="EMBL" id="AFYH01149095">
    <property type="status" value="NOT_ANNOTATED_CDS"/>
    <property type="molecule type" value="Genomic_DNA"/>
</dbReference>
<dbReference type="EMBL" id="AFYH01149099">
    <property type="status" value="NOT_ANNOTATED_CDS"/>
    <property type="molecule type" value="Genomic_DNA"/>
</dbReference>
<dbReference type="InterPro" id="IPR036372">
    <property type="entry name" value="BEACH_dom_sf"/>
</dbReference>
<dbReference type="PROSITE" id="PS51783">
    <property type="entry name" value="PH_BEACH"/>
    <property type="match status" value="1"/>
</dbReference>
<dbReference type="Ensembl" id="ENSLACT00000006908.1">
    <property type="protein sequence ID" value="ENSLACP00000006850.1"/>
    <property type="gene ID" value="ENSLACG00000006079.1"/>
</dbReference>
<dbReference type="EMBL" id="AFYH01149096">
    <property type="status" value="NOT_ANNOTATED_CDS"/>
    <property type="molecule type" value="Genomic_DNA"/>
</dbReference>
<evidence type="ECO:0000256" key="2">
    <source>
        <dbReference type="ARBA" id="ARBA00022737"/>
    </source>
</evidence>
<dbReference type="HOGENOM" id="CLU_000175_6_0_1"/>
<evidence type="ECO:0000313" key="7">
    <source>
        <dbReference type="Ensembl" id="ENSLACP00000006850.1"/>
    </source>
</evidence>
<dbReference type="InterPro" id="IPR000409">
    <property type="entry name" value="BEACH_dom"/>
</dbReference>
<dbReference type="Gene3D" id="2.130.10.10">
    <property type="entry name" value="YVTN repeat-like/Quinoprotein amine dehydrogenase"/>
    <property type="match status" value="1"/>
</dbReference>
<dbReference type="PROSITE" id="PS50294">
    <property type="entry name" value="WD_REPEATS_REGION"/>
    <property type="match status" value="1"/>
</dbReference>
<dbReference type="eggNOG" id="KOG1786">
    <property type="taxonomic scope" value="Eukaryota"/>
</dbReference>
<reference evidence="7" key="2">
    <citation type="submission" date="2025-08" db="UniProtKB">
        <authorList>
            <consortium name="Ensembl"/>
        </authorList>
    </citation>
    <scope>IDENTIFICATION</scope>
</reference>
<dbReference type="InterPro" id="IPR015943">
    <property type="entry name" value="WD40/YVTN_repeat-like_dom_sf"/>
</dbReference>
<dbReference type="EMBL" id="AFYH01149100">
    <property type="status" value="NOT_ANNOTATED_CDS"/>
    <property type="molecule type" value="Genomic_DNA"/>
</dbReference>
<dbReference type="GO" id="GO:0019882">
    <property type="term" value="P:antigen processing and presentation"/>
    <property type="evidence" value="ECO:0007669"/>
    <property type="project" value="TreeGrafter"/>
</dbReference>
<dbReference type="InParanoid" id="H3AB29"/>
<feature type="compositionally biased region" description="Low complexity" evidence="4">
    <location>
        <begin position="894"/>
        <end position="910"/>
    </location>
</feature>
<dbReference type="Gene3D" id="2.30.29.30">
    <property type="entry name" value="Pleckstrin-homology domain (PH domain)/Phosphotyrosine-binding domain (PTB)"/>
    <property type="match status" value="1"/>
</dbReference>
<evidence type="ECO:0000259" key="6">
    <source>
        <dbReference type="PROSITE" id="PS51783"/>
    </source>
</evidence>
<dbReference type="CDD" id="cd01201">
    <property type="entry name" value="PH_BEACH"/>
    <property type="match status" value="1"/>
</dbReference>
<dbReference type="EMBL" id="AFYH01149092">
    <property type="status" value="NOT_ANNOTATED_CDS"/>
    <property type="molecule type" value="Genomic_DNA"/>
</dbReference>
<dbReference type="EMBL" id="AFYH01149097">
    <property type="status" value="NOT_ANNOTATED_CDS"/>
    <property type="molecule type" value="Genomic_DNA"/>
</dbReference>
<dbReference type="PROSITE" id="PS50197">
    <property type="entry name" value="BEACH"/>
    <property type="match status" value="1"/>
</dbReference>
<feature type="repeat" description="WD" evidence="3">
    <location>
        <begin position="1679"/>
        <end position="1713"/>
    </location>
</feature>
<dbReference type="GeneTree" id="ENSGT00940000155684"/>
<keyword evidence="2" id="KW-0677">Repeat</keyword>
<dbReference type="Gene3D" id="1.10.1540.10">
    <property type="entry name" value="BEACH domain"/>
    <property type="match status" value="1"/>
</dbReference>
<accession>H3AB29</accession>
<evidence type="ECO:0000313" key="8">
    <source>
        <dbReference type="Proteomes" id="UP000008672"/>
    </source>
</evidence>
<dbReference type="SMART" id="SM00320">
    <property type="entry name" value="WD40"/>
    <property type="match status" value="4"/>
</dbReference>
<keyword evidence="1 3" id="KW-0853">WD repeat</keyword>
<dbReference type="InterPro" id="IPR001680">
    <property type="entry name" value="WD40_rpt"/>
</dbReference>